<sequence length="287" mass="32558">MRVLTVIIIAICFLGIFGNDALSALTVRDVEKLNGKALNQEQLELVQKLNALLQDSSTSTLSDVYETWHKLKDTFPDNELITDWEQRRNELLTPVLEKLENAAKETGNATLEKVFHDFKKASLSLSSGQNIPDLTLWDYELLRQKAVSDLGNVSDVLMNIYTNLPFGDNDREESADEWFKNLSSIGPSLSSRYNETLDELKSTISKWKSQLKNVTSSIKQGFQQAWNNTKIAANNFKNQTKEWIHNEHPKVENAIKDVKTALNDVGKRITNTWNSFLGFFIGNDDNS</sequence>
<name>A0AC34FE58_9BILA</name>
<accession>A0AC34FE58</accession>
<proteinExistence type="predicted"/>
<evidence type="ECO:0000313" key="1">
    <source>
        <dbReference type="Proteomes" id="UP000887579"/>
    </source>
</evidence>
<dbReference type="WBParaSite" id="ES5_v2.g15573.t1">
    <property type="protein sequence ID" value="ES5_v2.g15573.t1"/>
    <property type="gene ID" value="ES5_v2.g15573"/>
</dbReference>
<organism evidence="1 2">
    <name type="scientific">Panagrolaimus sp. ES5</name>
    <dbReference type="NCBI Taxonomy" id="591445"/>
    <lineage>
        <taxon>Eukaryota</taxon>
        <taxon>Metazoa</taxon>
        <taxon>Ecdysozoa</taxon>
        <taxon>Nematoda</taxon>
        <taxon>Chromadorea</taxon>
        <taxon>Rhabditida</taxon>
        <taxon>Tylenchina</taxon>
        <taxon>Panagrolaimomorpha</taxon>
        <taxon>Panagrolaimoidea</taxon>
        <taxon>Panagrolaimidae</taxon>
        <taxon>Panagrolaimus</taxon>
    </lineage>
</organism>
<protein>
    <submittedName>
        <fullName evidence="2">Uncharacterized protein</fullName>
    </submittedName>
</protein>
<reference evidence="2" key="1">
    <citation type="submission" date="2022-11" db="UniProtKB">
        <authorList>
            <consortium name="WormBaseParasite"/>
        </authorList>
    </citation>
    <scope>IDENTIFICATION</scope>
</reference>
<evidence type="ECO:0000313" key="2">
    <source>
        <dbReference type="WBParaSite" id="ES5_v2.g15573.t1"/>
    </source>
</evidence>
<dbReference type="Proteomes" id="UP000887579">
    <property type="component" value="Unplaced"/>
</dbReference>